<dbReference type="OrthoDB" id="2359695at2759"/>
<evidence type="ECO:0000313" key="3">
    <source>
        <dbReference type="Proteomes" id="UP000789396"/>
    </source>
</evidence>
<dbReference type="Proteomes" id="UP000789396">
    <property type="component" value="Unassembled WGS sequence"/>
</dbReference>
<sequence length="309" mass="36122">MGDQTSNITTSISPIELPLKRFQIIKKLLKEYLFSDVTKNLEEISNLLDEVRETKIWQHAGYESFYNFCQDVIGQDIETITNTYNSVKKSVYADQNAKYEIRILKLKRKMRELEFNEELIDKITEYPKDALHLIIRFLNRFSKHEKLSILIDNLDYQVNLCKSLRSKRKSRTNTPINKDDVKAAIDRVERMESMEAVETERKMKHKEMARKESDSSDETIREEVDDDFITTDLVELESPGESSEGDECSWCDLIGGSVLKCRQCAIGKCVECTMEEISRDLNNLAIVDKYYWGMLKRHAKEFAEKNLKK</sequence>
<gene>
    <name evidence="2" type="ORF">RFULGI_LOCUS3226</name>
</gene>
<feature type="compositionally biased region" description="Basic and acidic residues" evidence="1">
    <location>
        <begin position="209"/>
        <end position="221"/>
    </location>
</feature>
<keyword evidence="3" id="KW-1185">Reference proteome</keyword>
<protein>
    <submittedName>
        <fullName evidence="2">46_t:CDS:1</fullName>
    </submittedName>
</protein>
<feature type="region of interest" description="Disordered" evidence="1">
    <location>
        <begin position="199"/>
        <end position="221"/>
    </location>
</feature>
<name>A0A9N9A6G5_9GLOM</name>
<proteinExistence type="predicted"/>
<evidence type="ECO:0000256" key="1">
    <source>
        <dbReference type="SAM" id="MobiDB-lite"/>
    </source>
</evidence>
<comment type="caution">
    <text evidence="2">The sequence shown here is derived from an EMBL/GenBank/DDBJ whole genome shotgun (WGS) entry which is preliminary data.</text>
</comment>
<organism evidence="2 3">
    <name type="scientific">Racocetra fulgida</name>
    <dbReference type="NCBI Taxonomy" id="60492"/>
    <lineage>
        <taxon>Eukaryota</taxon>
        <taxon>Fungi</taxon>
        <taxon>Fungi incertae sedis</taxon>
        <taxon>Mucoromycota</taxon>
        <taxon>Glomeromycotina</taxon>
        <taxon>Glomeromycetes</taxon>
        <taxon>Diversisporales</taxon>
        <taxon>Gigasporaceae</taxon>
        <taxon>Racocetra</taxon>
    </lineage>
</organism>
<evidence type="ECO:0000313" key="2">
    <source>
        <dbReference type="EMBL" id="CAG8518269.1"/>
    </source>
</evidence>
<accession>A0A9N9A6G5</accession>
<reference evidence="2" key="1">
    <citation type="submission" date="2021-06" db="EMBL/GenBank/DDBJ databases">
        <authorList>
            <person name="Kallberg Y."/>
            <person name="Tangrot J."/>
            <person name="Rosling A."/>
        </authorList>
    </citation>
    <scope>NUCLEOTIDE SEQUENCE</scope>
    <source>
        <strain evidence="2">IN212</strain>
    </source>
</reference>
<dbReference type="EMBL" id="CAJVPZ010002728">
    <property type="protein sequence ID" value="CAG8518269.1"/>
    <property type="molecule type" value="Genomic_DNA"/>
</dbReference>
<dbReference type="AlphaFoldDB" id="A0A9N9A6G5"/>